<evidence type="ECO:0000313" key="2">
    <source>
        <dbReference type="WBParaSite" id="MCU_004954-RA"/>
    </source>
</evidence>
<sequence>MQRVRCVHVNARCQPTNFKATVRRMLGRSRTRVVAIDASTRQRRTATRCSSSSTYEAAAVAEPTARLIASISSQLCPPRAASKPFLFSRFSQSSGHSSSTSPATPMSWIPKC</sequence>
<feature type="region of interest" description="Disordered" evidence="1">
    <location>
        <begin position="90"/>
        <end position="112"/>
    </location>
</feature>
<organism evidence="2">
    <name type="scientific">Mesocestoides corti</name>
    <name type="common">Flatworm</name>
    <dbReference type="NCBI Taxonomy" id="53468"/>
    <lineage>
        <taxon>Eukaryota</taxon>
        <taxon>Metazoa</taxon>
        <taxon>Spiralia</taxon>
        <taxon>Lophotrochozoa</taxon>
        <taxon>Platyhelminthes</taxon>
        <taxon>Cestoda</taxon>
        <taxon>Eucestoda</taxon>
        <taxon>Cyclophyllidea</taxon>
        <taxon>Mesocestoididae</taxon>
        <taxon>Mesocestoides</taxon>
    </lineage>
</organism>
<protein>
    <submittedName>
        <fullName evidence="2">VQ domain-containing protein</fullName>
    </submittedName>
</protein>
<accession>A0A5K3F261</accession>
<evidence type="ECO:0000256" key="1">
    <source>
        <dbReference type="SAM" id="MobiDB-lite"/>
    </source>
</evidence>
<name>A0A5K3F261_MESCO</name>
<proteinExistence type="predicted"/>
<feature type="compositionally biased region" description="Low complexity" evidence="1">
    <location>
        <begin position="90"/>
        <end position="101"/>
    </location>
</feature>
<reference evidence="2" key="1">
    <citation type="submission" date="2019-11" db="UniProtKB">
        <authorList>
            <consortium name="WormBaseParasite"/>
        </authorList>
    </citation>
    <scope>IDENTIFICATION</scope>
</reference>
<dbReference type="WBParaSite" id="MCU_004954-RA">
    <property type="protein sequence ID" value="MCU_004954-RA"/>
    <property type="gene ID" value="MCU_004954"/>
</dbReference>
<dbReference type="AlphaFoldDB" id="A0A5K3F261"/>